<feature type="region of interest" description="Disordered" evidence="1">
    <location>
        <begin position="26"/>
        <end position="57"/>
    </location>
</feature>
<comment type="caution">
    <text evidence="2">The sequence shown here is derived from an EMBL/GenBank/DDBJ whole genome shotgun (WGS) entry which is preliminary data.</text>
</comment>
<reference evidence="2 3" key="1">
    <citation type="submission" date="2024-04" db="EMBL/GenBank/DDBJ databases">
        <title>genome sequences of Mucor flavus KT1a and Helicostylum pulchrum KT1b strains isolation_sourced from the surface of a dry-aged beef.</title>
        <authorList>
            <person name="Toyotome T."/>
            <person name="Hosono M."/>
            <person name="Torimaru M."/>
            <person name="Fukuda K."/>
            <person name="Mikami N."/>
        </authorList>
    </citation>
    <scope>NUCLEOTIDE SEQUENCE [LARGE SCALE GENOMIC DNA]</scope>
    <source>
        <strain evidence="2 3">KT1b</strain>
    </source>
</reference>
<accession>A0ABP9Y6H0</accession>
<feature type="compositionally biased region" description="Basic and acidic residues" evidence="1">
    <location>
        <begin position="26"/>
        <end position="37"/>
    </location>
</feature>
<dbReference type="Proteomes" id="UP001476247">
    <property type="component" value="Unassembled WGS sequence"/>
</dbReference>
<sequence length="153" mass="17315">MDNRLLTLGQAAFLVLSDRVNKPESKEIWVDDTHKDTDELETPYPQTPPSPDTKASNDEGIMFKENVLFDGSLSDGSLSDEEMILDNYDMQHRIITSHLDIGPISISKLSSIITKDDFISFMSIYKGAKGRWLYVLREPHRDALASEINQTLI</sequence>
<evidence type="ECO:0000313" key="2">
    <source>
        <dbReference type="EMBL" id="GAA5802575.1"/>
    </source>
</evidence>
<name>A0ABP9Y6H0_9FUNG</name>
<keyword evidence="3" id="KW-1185">Reference proteome</keyword>
<gene>
    <name evidence="2" type="ORF">HPULCUR_008045</name>
</gene>
<proteinExistence type="predicted"/>
<evidence type="ECO:0000256" key="1">
    <source>
        <dbReference type="SAM" id="MobiDB-lite"/>
    </source>
</evidence>
<organism evidence="2 3">
    <name type="scientific">Helicostylum pulchrum</name>
    <dbReference type="NCBI Taxonomy" id="562976"/>
    <lineage>
        <taxon>Eukaryota</taxon>
        <taxon>Fungi</taxon>
        <taxon>Fungi incertae sedis</taxon>
        <taxon>Mucoromycota</taxon>
        <taxon>Mucoromycotina</taxon>
        <taxon>Mucoromycetes</taxon>
        <taxon>Mucorales</taxon>
        <taxon>Mucorineae</taxon>
        <taxon>Mucoraceae</taxon>
        <taxon>Helicostylum</taxon>
    </lineage>
</organism>
<protein>
    <submittedName>
        <fullName evidence="2">Uncharacterized protein</fullName>
    </submittedName>
</protein>
<evidence type="ECO:0000313" key="3">
    <source>
        <dbReference type="Proteomes" id="UP001476247"/>
    </source>
</evidence>
<dbReference type="EMBL" id="BAABUJ010000023">
    <property type="protein sequence ID" value="GAA5802575.1"/>
    <property type="molecule type" value="Genomic_DNA"/>
</dbReference>